<dbReference type="InterPro" id="IPR036291">
    <property type="entry name" value="NAD(P)-bd_dom_sf"/>
</dbReference>
<dbReference type="OrthoDB" id="109589at2"/>
<dbReference type="PRINTS" id="PR00081">
    <property type="entry name" value="GDHRDH"/>
</dbReference>
<accession>A0A0H0XSE2</accession>
<dbReference type="AlphaFoldDB" id="A0A0H0XSE2"/>
<gene>
    <name evidence="2" type="ORF">AAV99_11175</name>
</gene>
<dbReference type="CDD" id="cd05327">
    <property type="entry name" value="retinol-DH_like_SDR_c_like"/>
    <property type="match status" value="1"/>
</dbReference>
<name>A0A0H0XSE2_9SPHN</name>
<protein>
    <submittedName>
        <fullName evidence="2">Oxidoreductase</fullName>
    </submittedName>
</protein>
<keyword evidence="1" id="KW-0560">Oxidoreductase</keyword>
<dbReference type="Pfam" id="PF00106">
    <property type="entry name" value="adh_short"/>
    <property type="match status" value="1"/>
</dbReference>
<evidence type="ECO:0000313" key="3">
    <source>
        <dbReference type="Proteomes" id="UP000053455"/>
    </source>
</evidence>
<dbReference type="SUPFAM" id="SSF51735">
    <property type="entry name" value="NAD(P)-binding Rossmann-fold domains"/>
    <property type="match status" value="1"/>
</dbReference>
<keyword evidence="3" id="KW-1185">Reference proteome</keyword>
<dbReference type="PANTHER" id="PTHR43157">
    <property type="entry name" value="PHOSPHATIDYLINOSITOL-GLYCAN BIOSYNTHESIS CLASS F PROTEIN-RELATED"/>
    <property type="match status" value="1"/>
</dbReference>
<dbReference type="RefSeq" id="WP_047094124.1">
    <property type="nucleotide sequence ID" value="NZ_LBHU01000003.1"/>
</dbReference>
<evidence type="ECO:0000313" key="2">
    <source>
        <dbReference type="EMBL" id="KLI63230.1"/>
    </source>
</evidence>
<dbReference type="NCBIfam" id="NF004846">
    <property type="entry name" value="PRK06197.1"/>
    <property type="match status" value="1"/>
</dbReference>
<dbReference type="STRING" id="874156.GCA_001021555_02199"/>
<reference evidence="2 3" key="1">
    <citation type="submission" date="2015-04" db="EMBL/GenBank/DDBJ databases">
        <title>The draft genome sequence of Erythrobacter marinus HWDM-33.</title>
        <authorList>
            <person name="Zhuang L."/>
            <person name="Liu Y."/>
            <person name="Shao Z."/>
        </authorList>
    </citation>
    <scope>NUCLEOTIDE SEQUENCE [LARGE SCALE GENOMIC DNA]</scope>
    <source>
        <strain evidence="2 3">HWDM-33</strain>
    </source>
</reference>
<sequence length="301" mass="32193">MQEFAFADIPEQTGKTAIVTGSNTGIGYEIARHLARKGARVVLACRDGDKAAQAANELKSGPERLDIDTLHLDLENIATVRESAVKASKEDRIDILINNAGVMMPPLSHATAGTELQFAVNHLGHFAFTALLFDKLAENGGARIVTQSSIAHKSGDIDFGNLDAAQGYDKGRFYSQSKLANLLFAIELDRRLRAANSGVASIACHPGVAASELTRHIKWSGIVQPVMKTILNTSEQGALPALQAATDPAAQGGDYFGPRGLLEARGNTSGRAFKSKRARDEKLADRLWAKSEELTGVAFTV</sequence>
<comment type="caution">
    <text evidence="2">The sequence shown here is derived from an EMBL/GenBank/DDBJ whole genome shotgun (WGS) entry which is preliminary data.</text>
</comment>
<dbReference type="PANTHER" id="PTHR43157:SF31">
    <property type="entry name" value="PHOSPHATIDYLINOSITOL-GLYCAN BIOSYNTHESIS CLASS F PROTEIN"/>
    <property type="match status" value="1"/>
</dbReference>
<proteinExistence type="predicted"/>
<dbReference type="Proteomes" id="UP000053455">
    <property type="component" value="Unassembled WGS sequence"/>
</dbReference>
<organism evidence="2 3">
    <name type="scientific">Aurantiacibacter marinus</name>
    <dbReference type="NCBI Taxonomy" id="874156"/>
    <lineage>
        <taxon>Bacteria</taxon>
        <taxon>Pseudomonadati</taxon>
        <taxon>Pseudomonadota</taxon>
        <taxon>Alphaproteobacteria</taxon>
        <taxon>Sphingomonadales</taxon>
        <taxon>Erythrobacteraceae</taxon>
        <taxon>Aurantiacibacter</taxon>
    </lineage>
</organism>
<dbReference type="EMBL" id="LBHU01000003">
    <property type="protein sequence ID" value="KLI63230.1"/>
    <property type="molecule type" value="Genomic_DNA"/>
</dbReference>
<evidence type="ECO:0000256" key="1">
    <source>
        <dbReference type="ARBA" id="ARBA00023002"/>
    </source>
</evidence>
<dbReference type="GO" id="GO:0016491">
    <property type="term" value="F:oxidoreductase activity"/>
    <property type="evidence" value="ECO:0007669"/>
    <property type="project" value="UniProtKB-KW"/>
</dbReference>
<dbReference type="PATRIC" id="fig|874156.12.peg.2293"/>
<dbReference type="InterPro" id="IPR002347">
    <property type="entry name" value="SDR_fam"/>
</dbReference>
<dbReference type="Gene3D" id="3.40.50.720">
    <property type="entry name" value="NAD(P)-binding Rossmann-like Domain"/>
    <property type="match status" value="1"/>
</dbReference>